<sequence length="220" mass="24791">MAVTPTLNFTFKILLFIHILAGTTGLVTGILNIVRKKGDKPHKKIGRLFLYGMIINGIAGLFMSIIHFNLFLFIIGIFSIYLASTGQRYLSLKNISTNQKPKTIDWVLSVTMLFFAIAFIIYGVLLLLSNKNFGIVLLVFGFISSSMAIQDFRNYKAKNTVKNFWLLVHIQRMIGSFIAAFTAFLVVNNTILPGVIAWLLPTVVFVPLIFFLVRKYKVTS</sequence>
<name>A0A2S4NAW6_9FLAO</name>
<gene>
    <name evidence="2" type="ORF">Q361_102157</name>
</gene>
<dbReference type="OrthoDB" id="1162022at2"/>
<feature type="transmembrane region" description="Helical" evidence="1">
    <location>
        <begin position="68"/>
        <end position="85"/>
    </location>
</feature>
<dbReference type="EMBL" id="PQNY01000002">
    <property type="protein sequence ID" value="POS02844.1"/>
    <property type="molecule type" value="Genomic_DNA"/>
</dbReference>
<feature type="transmembrane region" description="Helical" evidence="1">
    <location>
        <begin position="133"/>
        <end position="152"/>
    </location>
</feature>
<accession>A0A2S4NAW6</accession>
<dbReference type="InterPro" id="IPR018750">
    <property type="entry name" value="DUF2306_membrane"/>
</dbReference>
<feature type="transmembrane region" description="Helical" evidence="1">
    <location>
        <begin position="164"/>
        <end position="185"/>
    </location>
</feature>
<keyword evidence="1" id="KW-0812">Transmembrane</keyword>
<evidence type="ECO:0000313" key="2">
    <source>
        <dbReference type="EMBL" id="POS02844.1"/>
    </source>
</evidence>
<dbReference type="Pfam" id="PF10067">
    <property type="entry name" value="DUF2306"/>
    <property type="match status" value="1"/>
</dbReference>
<proteinExistence type="predicted"/>
<keyword evidence="1" id="KW-1133">Transmembrane helix</keyword>
<keyword evidence="3" id="KW-1185">Reference proteome</keyword>
<feature type="transmembrane region" description="Helical" evidence="1">
    <location>
        <begin position="45"/>
        <end position="62"/>
    </location>
</feature>
<organism evidence="2 3">
    <name type="scientific">Flavobacterium croceum DSM 17960</name>
    <dbReference type="NCBI Taxonomy" id="1121886"/>
    <lineage>
        <taxon>Bacteria</taxon>
        <taxon>Pseudomonadati</taxon>
        <taxon>Bacteroidota</taxon>
        <taxon>Flavobacteriia</taxon>
        <taxon>Flavobacteriales</taxon>
        <taxon>Flavobacteriaceae</taxon>
        <taxon>Flavobacterium</taxon>
    </lineage>
</organism>
<feature type="transmembrane region" description="Helical" evidence="1">
    <location>
        <begin position="191"/>
        <end position="213"/>
    </location>
</feature>
<feature type="transmembrane region" description="Helical" evidence="1">
    <location>
        <begin position="13"/>
        <end position="33"/>
    </location>
</feature>
<reference evidence="2 3" key="1">
    <citation type="submission" date="2018-01" db="EMBL/GenBank/DDBJ databases">
        <title>Genomic Encyclopedia of Type Strains, Phase I: the one thousand microbial genomes (KMG-I) project.</title>
        <authorList>
            <person name="Goeker M."/>
        </authorList>
    </citation>
    <scope>NUCLEOTIDE SEQUENCE [LARGE SCALE GENOMIC DNA]</scope>
    <source>
        <strain evidence="2 3">DSM 17960</strain>
    </source>
</reference>
<feature type="transmembrane region" description="Helical" evidence="1">
    <location>
        <begin position="106"/>
        <end position="127"/>
    </location>
</feature>
<dbReference type="RefSeq" id="WP_103725088.1">
    <property type="nucleotide sequence ID" value="NZ_PQNY01000002.1"/>
</dbReference>
<evidence type="ECO:0000313" key="3">
    <source>
        <dbReference type="Proteomes" id="UP000237056"/>
    </source>
</evidence>
<dbReference type="Proteomes" id="UP000237056">
    <property type="component" value="Unassembled WGS sequence"/>
</dbReference>
<protein>
    <submittedName>
        <fullName evidence="2">Putative membrane protein DUF2306</fullName>
    </submittedName>
</protein>
<keyword evidence="1" id="KW-0472">Membrane</keyword>
<dbReference type="AlphaFoldDB" id="A0A2S4NAW6"/>
<comment type="caution">
    <text evidence="2">The sequence shown here is derived from an EMBL/GenBank/DDBJ whole genome shotgun (WGS) entry which is preliminary data.</text>
</comment>
<evidence type="ECO:0000256" key="1">
    <source>
        <dbReference type="SAM" id="Phobius"/>
    </source>
</evidence>